<dbReference type="PRINTS" id="PR00469">
    <property type="entry name" value="PNDRDTASEII"/>
</dbReference>
<dbReference type="EMBL" id="RPOK01000001">
    <property type="protein sequence ID" value="RPJ68715.1"/>
    <property type="molecule type" value="Genomic_DNA"/>
</dbReference>
<dbReference type="Pfam" id="PF13738">
    <property type="entry name" value="Pyr_redox_3"/>
    <property type="match status" value="1"/>
</dbReference>
<name>A0A3N5YFC4_9ALTE</name>
<dbReference type="OrthoDB" id="312624at2"/>
<sequence>MKRYRVVIIGSGFGGQCAAIHLLKQNITDFLILERRPFVGGTWVQNRYPGAAVDVQSPLYSLSFEPEPWSRMFAEQAELESYTKKVFKKYGLANKTQTHANVTQVCWQEDEKQWHIRINDSDTIEAKFVINASGPLSTPVIPKIKGQARFQGAAFHTNDWNHGVDLSNKSVAIMGSGASAAQVIPAIIDKVKELHVFQRTPHWVLPRWDRVFKPWQRKLLSKPWAYKALRWLIYWLLEFRIVAFKYSPLLLRLIGERPAKRHLKAQISDDELRAKLTPDYTIGCKRIIVSSTLYPALAHPNTIFHDKLDGITSFTPTGINTASGNTIDVDVMVYGTGYDATDGIISYPVIGRNGKSLSAFWEEYPRAYLGISTPDFPNLFIVTGPNTGIGHTSAIFVIESQMKYILNAIQLVERANIAAVEVTAEAEQEYTEMIHKEMASTVWHNGGCNSWYKSKSGKVTAMFPGFSFQYRKLCKKFKHSHHIFTE</sequence>
<keyword evidence="2" id="KW-1185">Reference proteome</keyword>
<dbReference type="AlphaFoldDB" id="A0A3N5YFC4"/>
<accession>A0A3N5YFC4</accession>
<dbReference type="PANTHER" id="PTHR42877">
    <property type="entry name" value="L-ORNITHINE N(5)-MONOOXYGENASE-RELATED"/>
    <property type="match status" value="1"/>
</dbReference>
<comment type="caution">
    <text evidence="1">The sequence shown here is derived from an EMBL/GenBank/DDBJ whole genome shotgun (WGS) entry which is preliminary data.</text>
</comment>
<dbReference type="InterPro" id="IPR036188">
    <property type="entry name" value="FAD/NAD-bd_sf"/>
</dbReference>
<evidence type="ECO:0000313" key="1">
    <source>
        <dbReference type="EMBL" id="RPJ68715.1"/>
    </source>
</evidence>
<organism evidence="1 2">
    <name type="scientific">Alteromonas sediminis</name>
    <dbReference type="NCBI Taxonomy" id="2259342"/>
    <lineage>
        <taxon>Bacteria</taxon>
        <taxon>Pseudomonadati</taxon>
        <taxon>Pseudomonadota</taxon>
        <taxon>Gammaproteobacteria</taxon>
        <taxon>Alteromonadales</taxon>
        <taxon>Alteromonadaceae</taxon>
        <taxon>Alteromonas/Salinimonas group</taxon>
        <taxon>Alteromonas</taxon>
    </lineage>
</organism>
<dbReference type="SUPFAM" id="SSF51905">
    <property type="entry name" value="FAD/NAD(P)-binding domain"/>
    <property type="match status" value="1"/>
</dbReference>
<proteinExistence type="predicted"/>
<evidence type="ECO:0000313" key="2">
    <source>
        <dbReference type="Proteomes" id="UP000275281"/>
    </source>
</evidence>
<dbReference type="Proteomes" id="UP000275281">
    <property type="component" value="Unassembled WGS sequence"/>
</dbReference>
<dbReference type="Gene3D" id="3.50.50.60">
    <property type="entry name" value="FAD/NAD(P)-binding domain"/>
    <property type="match status" value="2"/>
</dbReference>
<dbReference type="PANTHER" id="PTHR42877:SF4">
    <property type="entry name" value="FAD_NAD(P)-BINDING DOMAIN-CONTAINING PROTEIN-RELATED"/>
    <property type="match status" value="1"/>
</dbReference>
<dbReference type="InterPro" id="IPR051209">
    <property type="entry name" value="FAD-bind_Monooxygenase_sf"/>
</dbReference>
<dbReference type="RefSeq" id="WP_124026716.1">
    <property type="nucleotide sequence ID" value="NZ_JBHRSN010000005.1"/>
</dbReference>
<protein>
    <submittedName>
        <fullName evidence="1">NAD(P)/FAD-dependent oxidoreductase</fullName>
    </submittedName>
</protein>
<gene>
    <name evidence="1" type="ORF">DRW07_04795</name>
</gene>
<reference evidence="1 2" key="1">
    <citation type="submission" date="2018-11" db="EMBL/GenBank/DDBJ databases">
        <authorList>
            <person name="Ye M.-Q."/>
            <person name="Du Z.-J."/>
        </authorList>
    </citation>
    <scope>NUCLEOTIDE SEQUENCE [LARGE SCALE GENOMIC DNA]</scope>
    <source>
        <strain evidence="1 2">U0105</strain>
    </source>
</reference>